<dbReference type="PANTHER" id="PTHR28106:SF1">
    <property type="entry name" value="MITOCHONDRIAL ATPASE COMPLEX SUBUNIT ATP10"/>
    <property type="match status" value="1"/>
</dbReference>
<dbReference type="PANTHER" id="PTHR28106">
    <property type="entry name" value="MITOCHONDRIAL ATPASE COMPLEX SUBUNIT ATP10"/>
    <property type="match status" value="1"/>
</dbReference>
<dbReference type="Pfam" id="PF05176">
    <property type="entry name" value="ATP-synt_10"/>
    <property type="match status" value="1"/>
</dbReference>
<dbReference type="SUPFAM" id="SSF52833">
    <property type="entry name" value="Thioredoxin-like"/>
    <property type="match status" value="1"/>
</dbReference>
<gene>
    <name evidence="2" type="ORF">INT44_008939</name>
</gene>
<dbReference type="Gene3D" id="3.40.30.10">
    <property type="entry name" value="Glutaredoxin"/>
    <property type="match status" value="1"/>
</dbReference>
<organism evidence="2 3">
    <name type="scientific">Umbelopsis vinacea</name>
    <dbReference type="NCBI Taxonomy" id="44442"/>
    <lineage>
        <taxon>Eukaryota</taxon>
        <taxon>Fungi</taxon>
        <taxon>Fungi incertae sedis</taxon>
        <taxon>Mucoromycota</taxon>
        <taxon>Mucoromycotina</taxon>
        <taxon>Umbelopsidomycetes</taxon>
        <taxon>Umbelopsidales</taxon>
        <taxon>Umbelopsidaceae</taxon>
        <taxon>Umbelopsis</taxon>
    </lineage>
</organism>
<dbReference type="EMBL" id="JAEPRA010000006">
    <property type="protein sequence ID" value="KAG2183928.1"/>
    <property type="molecule type" value="Genomic_DNA"/>
</dbReference>
<feature type="compositionally biased region" description="Basic and acidic residues" evidence="1">
    <location>
        <begin position="23"/>
        <end position="35"/>
    </location>
</feature>
<accession>A0A8H7Q244</accession>
<dbReference type="InterPro" id="IPR036249">
    <property type="entry name" value="Thioredoxin-like_sf"/>
</dbReference>
<dbReference type="AlphaFoldDB" id="A0A8H7Q244"/>
<comment type="caution">
    <text evidence="2">The sequence shown here is derived from an EMBL/GenBank/DDBJ whole genome shotgun (WGS) entry which is preliminary data.</text>
</comment>
<dbReference type="Proteomes" id="UP000612746">
    <property type="component" value="Unassembled WGS sequence"/>
</dbReference>
<dbReference type="InterPro" id="IPR007849">
    <property type="entry name" value="ATP10"/>
</dbReference>
<sequence length="280" mass="32285">MAVPALYTFSRTLASASSSTPTPKDEPKPTEDAPKRQPPSVLGVKERPIPDRNSWVGRQKQKLQDLTDYDKAFASHVEERRYLVAEATKSYFADAHEMREHNGKLFEASHKLIRAEKALYMPDFEGQNFKKEKIHTSDLLHGKITLMSFVLAQYAEQHVNTFINPFLTAFKDRKDIQLVELNVQENLLKQYLMKALMGTIKKNTPLERQDNYLLLFKDISRLRRYLAMSNQYIGYVFLVDENCKVRWTAHGIATPQEIQNLIGMTKFLADKKAAVEEKFA</sequence>
<evidence type="ECO:0008006" key="4">
    <source>
        <dbReference type="Google" id="ProtNLM"/>
    </source>
</evidence>
<dbReference type="GO" id="GO:0033615">
    <property type="term" value="P:mitochondrial proton-transporting ATP synthase complex assembly"/>
    <property type="evidence" value="ECO:0007669"/>
    <property type="project" value="TreeGrafter"/>
</dbReference>
<dbReference type="OrthoDB" id="17089at2759"/>
<proteinExistence type="predicted"/>
<feature type="region of interest" description="Disordered" evidence="1">
    <location>
        <begin position="9"/>
        <end position="53"/>
    </location>
</feature>
<evidence type="ECO:0000313" key="2">
    <source>
        <dbReference type="EMBL" id="KAG2183928.1"/>
    </source>
</evidence>
<keyword evidence="3" id="KW-1185">Reference proteome</keyword>
<evidence type="ECO:0000313" key="3">
    <source>
        <dbReference type="Proteomes" id="UP000612746"/>
    </source>
</evidence>
<dbReference type="GO" id="GO:0005743">
    <property type="term" value="C:mitochondrial inner membrane"/>
    <property type="evidence" value="ECO:0007669"/>
    <property type="project" value="TreeGrafter"/>
</dbReference>
<reference evidence="2" key="1">
    <citation type="submission" date="2020-12" db="EMBL/GenBank/DDBJ databases">
        <title>Metabolic potential, ecology and presence of endohyphal bacteria is reflected in genomic diversity of Mucoromycotina.</title>
        <authorList>
            <person name="Muszewska A."/>
            <person name="Okrasinska A."/>
            <person name="Steczkiewicz K."/>
            <person name="Drgas O."/>
            <person name="Orlowska M."/>
            <person name="Perlinska-Lenart U."/>
            <person name="Aleksandrzak-Piekarczyk T."/>
            <person name="Szatraj K."/>
            <person name="Zielenkiewicz U."/>
            <person name="Pilsyk S."/>
            <person name="Malc E."/>
            <person name="Mieczkowski P."/>
            <person name="Kruszewska J.S."/>
            <person name="Biernat P."/>
            <person name="Pawlowska J."/>
        </authorList>
    </citation>
    <scope>NUCLEOTIDE SEQUENCE</scope>
    <source>
        <strain evidence="2">WA0000051536</strain>
    </source>
</reference>
<evidence type="ECO:0000256" key="1">
    <source>
        <dbReference type="SAM" id="MobiDB-lite"/>
    </source>
</evidence>
<protein>
    <recommendedName>
        <fullName evidence="4">Mitochondrial ATPase complex subunit ATP10</fullName>
    </recommendedName>
</protein>
<name>A0A8H7Q244_9FUNG</name>